<dbReference type="AlphaFoldDB" id="A0A183GB35"/>
<dbReference type="PANTHER" id="PTHR22948">
    <property type="entry name" value="TUDOR DOMAIN CONTAINING PROTEIN"/>
    <property type="match status" value="1"/>
</dbReference>
<organism evidence="3 4">
    <name type="scientific">Heligmosomoides polygyrus</name>
    <name type="common">Parasitic roundworm</name>
    <dbReference type="NCBI Taxonomy" id="6339"/>
    <lineage>
        <taxon>Eukaryota</taxon>
        <taxon>Metazoa</taxon>
        <taxon>Ecdysozoa</taxon>
        <taxon>Nematoda</taxon>
        <taxon>Chromadorea</taxon>
        <taxon>Rhabditida</taxon>
        <taxon>Rhabditina</taxon>
        <taxon>Rhabditomorpha</taxon>
        <taxon>Strongyloidea</taxon>
        <taxon>Heligmosomidae</taxon>
        <taxon>Heligmosomoides</taxon>
    </lineage>
</organism>
<evidence type="ECO:0000259" key="1">
    <source>
        <dbReference type="Pfam" id="PF00567"/>
    </source>
</evidence>
<evidence type="ECO:0000313" key="4">
    <source>
        <dbReference type="WBParaSite" id="HPBE_0001928101-mRNA-1"/>
    </source>
</evidence>
<reference evidence="2 3" key="1">
    <citation type="submission" date="2018-11" db="EMBL/GenBank/DDBJ databases">
        <authorList>
            <consortium name="Pathogen Informatics"/>
        </authorList>
    </citation>
    <scope>NUCLEOTIDE SEQUENCE [LARGE SCALE GENOMIC DNA]</scope>
</reference>
<protein>
    <submittedName>
        <fullName evidence="4">Tudor domain-containing protein</fullName>
    </submittedName>
</protein>
<feature type="domain" description="Tudor" evidence="1">
    <location>
        <begin position="35"/>
        <end position="152"/>
    </location>
</feature>
<dbReference type="InterPro" id="IPR050621">
    <property type="entry name" value="Tudor_domain_containing"/>
</dbReference>
<dbReference type="WBParaSite" id="HPBE_0001928101-mRNA-1">
    <property type="protein sequence ID" value="HPBE_0001928101-mRNA-1"/>
    <property type="gene ID" value="HPBE_0001928101"/>
</dbReference>
<accession>A0A3P8C8S1</accession>
<keyword evidence="3" id="KW-1185">Reference proteome</keyword>
<dbReference type="Gene3D" id="2.30.30.140">
    <property type="match status" value="1"/>
</dbReference>
<evidence type="ECO:0000313" key="3">
    <source>
        <dbReference type="Proteomes" id="UP000050761"/>
    </source>
</evidence>
<dbReference type="EMBL" id="UZAH01031255">
    <property type="protein sequence ID" value="VDP14625.1"/>
    <property type="molecule type" value="Genomic_DNA"/>
</dbReference>
<dbReference type="SUPFAM" id="SSF63748">
    <property type="entry name" value="Tudor/PWWP/MBT"/>
    <property type="match status" value="1"/>
</dbReference>
<evidence type="ECO:0000313" key="2">
    <source>
        <dbReference type="EMBL" id="VDP14625.1"/>
    </source>
</evidence>
<accession>A0A183GB35</accession>
<dbReference type="OrthoDB" id="5868006at2759"/>
<sequence length="227" mass="26286">MEPVCFDDTCVGLDSMTVAMLVLWHPPTRSRLVLEFKVILTHFVALDEFYVRFTDEELVYERMLTELREDYKGKLEYTERQLWLKGDGVAVWQDRQWQRAVVCSPPTNATAAQTSSLDVFLIDVGKTVTISKDQVLPLHNFYHRPPFAVCCSVGHFDICRGRRSDLVEECDKMAASFLRAGVNALEAEIIGKIWDDKEKLQVRLLYRENQGVYVPDYFAEEKIIQLR</sequence>
<dbReference type="PANTHER" id="PTHR22948:SF29">
    <property type="entry name" value="FI02030P-RELATED"/>
    <property type="match status" value="1"/>
</dbReference>
<dbReference type="Proteomes" id="UP000050761">
    <property type="component" value="Unassembled WGS sequence"/>
</dbReference>
<gene>
    <name evidence="2" type="ORF">HPBE_LOCUS19280</name>
</gene>
<proteinExistence type="predicted"/>
<name>A0A183GB35_HELPZ</name>
<dbReference type="Pfam" id="PF00567">
    <property type="entry name" value="TUDOR"/>
    <property type="match status" value="1"/>
</dbReference>
<dbReference type="InterPro" id="IPR002999">
    <property type="entry name" value="Tudor"/>
</dbReference>
<reference evidence="4" key="2">
    <citation type="submission" date="2019-09" db="UniProtKB">
        <authorList>
            <consortium name="WormBaseParasite"/>
        </authorList>
    </citation>
    <scope>IDENTIFICATION</scope>
</reference>